<evidence type="ECO:0000313" key="3">
    <source>
        <dbReference type="Proteomes" id="UP000095598"/>
    </source>
</evidence>
<protein>
    <submittedName>
        <fullName evidence="2">Phage head morphogenesis protein, SPP1 gp7 family</fullName>
    </submittedName>
</protein>
<dbReference type="Proteomes" id="UP000095598">
    <property type="component" value="Unassembled WGS sequence"/>
</dbReference>
<accession>A0A173RDI8</accession>
<feature type="domain" description="Phage head morphogenesis" evidence="1">
    <location>
        <begin position="204"/>
        <end position="297"/>
    </location>
</feature>
<dbReference type="NCBIfam" id="TIGR01641">
    <property type="entry name" value="phageSPP1_gp7"/>
    <property type="match status" value="1"/>
</dbReference>
<evidence type="ECO:0000259" key="1">
    <source>
        <dbReference type="Pfam" id="PF04233"/>
    </source>
</evidence>
<organism evidence="2 3">
    <name type="scientific">Anaerostipes hadrus</name>
    <dbReference type="NCBI Taxonomy" id="649756"/>
    <lineage>
        <taxon>Bacteria</taxon>
        <taxon>Bacillati</taxon>
        <taxon>Bacillota</taxon>
        <taxon>Clostridia</taxon>
        <taxon>Lachnospirales</taxon>
        <taxon>Lachnospiraceae</taxon>
        <taxon>Anaerostipes</taxon>
    </lineage>
</organism>
<name>A0A173RDI8_ANAHA</name>
<proteinExistence type="predicted"/>
<gene>
    <name evidence="2" type="ORF">ERS852425_00430</name>
</gene>
<reference evidence="2 3" key="1">
    <citation type="submission" date="2015-09" db="EMBL/GenBank/DDBJ databases">
        <authorList>
            <consortium name="Pathogen Informatics"/>
        </authorList>
    </citation>
    <scope>NUCLEOTIDE SEQUENCE [LARGE SCALE GENOMIC DNA]</scope>
    <source>
        <strain evidence="2 3">2789STDY5608868</strain>
    </source>
</reference>
<dbReference type="EMBL" id="CYXT01000002">
    <property type="protein sequence ID" value="CUM76064.1"/>
    <property type="molecule type" value="Genomic_DNA"/>
</dbReference>
<dbReference type="Pfam" id="PF04233">
    <property type="entry name" value="Phage_Mu_F"/>
    <property type="match status" value="1"/>
</dbReference>
<dbReference type="InterPro" id="IPR006528">
    <property type="entry name" value="Phage_head_morphogenesis_dom"/>
</dbReference>
<evidence type="ECO:0000313" key="2">
    <source>
        <dbReference type="EMBL" id="CUM76064.1"/>
    </source>
</evidence>
<sequence>MFLFRKVKKRGSMKPNDVKEALERFLNSSSPELTRLLVRYWKDQQTVFTFKEIREAIQAGVISKKSVEEWQQDYSKLVHDKIVPEMVKAMKAGAKNQNQHKGIDIGYKFDADHWAVSDWLENHTAELVTNCTRVQKDAIQSMIDIGIRKHMGTDELARFIRPCIGLTKPQTQAAMKYYETIKAELEKKHPRTKPEKIEQMARNKQMKYAERQLRERAKTIAQTERAFAYEYGRYQHIKNLVDQGILPPQDKKWSATDSENTCSTCRELNGKVVGMDEEFTPGKLLPPLHPRCKCCVMYVDSKSMAAAYEAEDDELREYTTEEIETYAGKMSEIADKHLDLENSWSGKVVVDDNSGIYGIQWNGDIITRHETAPHILLHEQLHARSVTKYDRKMYKQYENMEEGSVQFAAQEISKKENIQILESQYDHMTEALRNINKVAGLFKNDYDFAMKLISVPLPDRYDWLNNMIYDKMMLSGNIEDYQKVSHWMEALENGKTS</sequence>
<dbReference type="AlphaFoldDB" id="A0A173RDI8"/>